<feature type="chain" id="PRO_5045355226" description="DUF2884 family protein" evidence="1">
    <location>
        <begin position="19"/>
        <end position="267"/>
    </location>
</feature>
<dbReference type="Proteomes" id="UP001499988">
    <property type="component" value="Unassembled WGS sequence"/>
</dbReference>
<dbReference type="RefSeq" id="WP_345333253.1">
    <property type="nucleotide sequence ID" value="NZ_BAABJZ010000006.1"/>
</dbReference>
<reference evidence="3" key="1">
    <citation type="journal article" date="2019" name="Int. J. Syst. Evol. Microbiol.">
        <title>The Global Catalogue of Microorganisms (GCM) 10K type strain sequencing project: providing services to taxonomists for standard genome sequencing and annotation.</title>
        <authorList>
            <consortium name="The Broad Institute Genomics Platform"/>
            <consortium name="The Broad Institute Genome Sequencing Center for Infectious Disease"/>
            <person name="Wu L."/>
            <person name="Ma J."/>
        </authorList>
    </citation>
    <scope>NUCLEOTIDE SEQUENCE [LARGE SCALE GENOMIC DNA]</scope>
    <source>
        <strain evidence="3">JCM 18401</strain>
    </source>
</reference>
<evidence type="ECO:0000313" key="3">
    <source>
        <dbReference type="Proteomes" id="UP001499988"/>
    </source>
</evidence>
<dbReference type="InterPro" id="IPR021307">
    <property type="entry name" value="DUF2884"/>
</dbReference>
<accession>A0ABP9ECK7</accession>
<name>A0ABP9ECK7_9GAMM</name>
<gene>
    <name evidence="2" type="ORF">GCM10023333_05940</name>
</gene>
<proteinExistence type="predicted"/>
<protein>
    <recommendedName>
        <fullName evidence="4">DUF2884 family protein</fullName>
    </recommendedName>
</protein>
<keyword evidence="1" id="KW-0732">Signal</keyword>
<keyword evidence="3" id="KW-1185">Reference proteome</keyword>
<comment type="caution">
    <text evidence="2">The sequence shown here is derived from an EMBL/GenBank/DDBJ whole genome shotgun (WGS) entry which is preliminary data.</text>
</comment>
<evidence type="ECO:0000313" key="2">
    <source>
        <dbReference type="EMBL" id="GAA4875472.1"/>
    </source>
</evidence>
<feature type="signal peptide" evidence="1">
    <location>
        <begin position="1"/>
        <end position="18"/>
    </location>
</feature>
<dbReference type="Pfam" id="PF11101">
    <property type="entry name" value="DUF2884"/>
    <property type="match status" value="1"/>
</dbReference>
<dbReference type="EMBL" id="BAABJZ010000006">
    <property type="protein sequence ID" value="GAA4875472.1"/>
    <property type="molecule type" value="Genomic_DNA"/>
</dbReference>
<evidence type="ECO:0000256" key="1">
    <source>
        <dbReference type="SAM" id="SignalP"/>
    </source>
</evidence>
<sequence>MLRTVFASILLLASTVSAQEWGLSVDRCDLTINHGIEVDHARLLISDNDKTLYRFEDDRLWVEGEEVRLDREQRLALQSYQLQLLNNAEQLVGVVDEALGLAGTALDEVFGELAGLGIENESMGQLMSSVQQHIQSSMVTERGGYRLNSDSIDNVGDKIDDAVSKEVEQAITASMGNMLVIIGQAMAGGEGSFEQRMESFGQSMEQMGQRLEAKVEAQASQIEAKAERMCDEWKALGELEADVQRLIPQLNAFDVIVHGDPDLAWLR</sequence>
<evidence type="ECO:0008006" key="4">
    <source>
        <dbReference type="Google" id="ProtNLM"/>
    </source>
</evidence>
<organism evidence="2 3">
    <name type="scientific">Ferrimonas pelagia</name>
    <dbReference type="NCBI Taxonomy" id="1177826"/>
    <lineage>
        <taxon>Bacteria</taxon>
        <taxon>Pseudomonadati</taxon>
        <taxon>Pseudomonadota</taxon>
        <taxon>Gammaproteobacteria</taxon>
        <taxon>Alteromonadales</taxon>
        <taxon>Ferrimonadaceae</taxon>
        <taxon>Ferrimonas</taxon>
    </lineage>
</organism>